<dbReference type="AlphaFoldDB" id="A0A429ZKN5"/>
<reference evidence="2 3" key="1">
    <citation type="submission" date="2017-05" db="EMBL/GenBank/DDBJ databases">
        <title>Vagococcus spp. assemblies.</title>
        <authorList>
            <person name="Gulvik C.A."/>
        </authorList>
    </citation>
    <scope>NUCLEOTIDE SEQUENCE [LARGE SCALE GENOMIC DNA]</scope>
    <source>
        <strain evidence="2 3">SS1994</strain>
    </source>
</reference>
<protein>
    <recommendedName>
        <fullName evidence="1">DUF4767 domain-containing protein</fullName>
    </recommendedName>
</protein>
<evidence type="ECO:0000259" key="1">
    <source>
        <dbReference type="Pfam" id="PF15983"/>
    </source>
</evidence>
<dbReference type="Pfam" id="PF15983">
    <property type="entry name" value="DUF4767"/>
    <property type="match status" value="1"/>
</dbReference>
<proteinExistence type="predicted"/>
<organism evidence="2 3">
    <name type="scientific">Vagococcus bubulae</name>
    <dbReference type="NCBI Taxonomy" id="1977868"/>
    <lineage>
        <taxon>Bacteria</taxon>
        <taxon>Bacillati</taxon>
        <taxon>Bacillota</taxon>
        <taxon>Bacilli</taxon>
        <taxon>Lactobacillales</taxon>
        <taxon>Enterococcaceae</taxon>
        <taxon>Vagococcus</taxon>
    </lineage>
</organism>
<keyword evidence="3" id="KW-1185">Reference proteome</keyword>
<dbReference type="InterPro" id="IPR031927">
    <property type="entry name" value="DUF4767"/>
</dbReference>
<dbReference type="OrthoDB" id="2149782at2"/>
<accession>A0A429ZKN5</accession>
<evidence type="ECO:0000313" key="2">
    <source>
        <dbReference type="EMBL" id="RST94275.1"/>
    </source>
</evidence>
<name>A0A429ZKN5_9ENTE</name>
<comment type="caution">
    <text evidence="2">The sequence shown here is derived from an EMBL/GenBank/DDBJ whole genome shotgun (WGS) entry which is preliminary data.</text>
</comment>
<gene>
    <name evidence="2" type="ORF">CBF36_06465</name>
</gene>
<dbReference type="RefSeq" id="WP_125957622.1">
    <property type="nucleotide sequence ID" value="NZ_JAQEJV010000010.1"/>
</dbReference>
<sequence length="292" mass="33631">MENTMNYLKKLMFSLLLVLLCVTLLGCKKTNNAYEQSISEAKKAISDQHFDLADIFLDEALVEQPDSEEAKIYQTQLKKYLKALELKENKEKEQSIIKLLDDVIEEVNGSQTLIDYAKEEKQVILSASDSESEEEFPDVEVALGETKKDLWSQEQSEELDAFVASWGKQMNQTYEAYDDKKSVDLYGINVPQVILDNSWKMVVNDKPVSVEWSTSGIGKTPYQLVAVYSDADYQPNLEKHVYFFVLVDNEPKVFVTQQNQGNPQNYLYFDETQNVDLLQAFRQIAKQEEYSF</sequence>
<dbReference type="Proteomes" id="UP000288490">
    <property type="component" value="Unassembled WGS sequence"/>
</dbReference>
<dbReference type="EMBL" id="NGJT01000009">
    <property type="protein sequence ID" value="RST94275.1"/>
    <property type="molecule type" value="Genomic_DNA"/>
</dbReference>
<evidence type="ECO:0000313" key="3">
    <source>
        <dbReference type="Proteomes" id="UP000288490"/>
    </source>
</evidence>
<feature type="domain" description="DUF4767" evidence="1">
    <location>
        <begin position="149"/>
        <end position="285"/>
    </location>
</feature>